<dbReference type="EMBL" id="QJJU01000038">
    <property type="protein sequence ID" value="PXW99913.1"/>
    <property type="molecule type" value="Genomic_DNA"/>
</dbReference>
<evidence type="ECO:0000313" key="2">
    <source>
        <dbReference type="EMBL" id="PXW99913.1"/>
    </source>
</evidence>
<keyword evidence="1" id="KW-0812">Transmembrane</keyword>
<dbReference type="Proteomes" id="UP000247781">
    <property type="component" value="Unassembled WGS sequence"/>
</dbReference>
<accession>A0A318H6P1</accession>
<evidence type="ECO:0000256" key="1">
    <source>
        <dbReference type="SAM" id="Phobius"/>
    </source>
</evidence>
<feature type="transmembrane region" description="Helical" evidence="1">
    <location>
        <begin position="47"/>
        <end position="66"/>
    </location>
</feature>
<name>A0A318H6P1_9MYCO</name>
<sequence>MPDGEVSDDQIAAMSATERRELITRLERPLDEVVPESALVRMRRVRLVLMTGAIVGLIPWIAYLSITLPDRYIANNWTVTWVGFDVLLLLFMVTTAVLGLLRRQLLVLTAFTTGILLICDAWFDVMTAAPDDRWLSVLTAVVGELPLAVLLITGALRIVRLTATRLFALDPGMPLWRIPLLP</sequence>
<dbReference type="RefSeq" id="WP_110319941.1">
    <property type="nucleotide sequence ID" value="NZ_QJJU01000038.1"/>
</dbReference>
<reference evidence="2 3" key="2">
    <citation type="submission" date="2018-06" db="EMBL/GenBank/DDBJ databases">
        <title>Sequencing of bacterial isolates from soil warming experiment in Harvard Forest, Massachusetts, USA.</title>
        <authorList>
            <person name="Deangelis K.PhD."/>
        </authorList>
    </citation>
    <scope>NUCLEOTIDE SEQUENCE [LARGE SCALE GENOMIC DNA]</scope>
    <source>
        <strain evidence="2 3">GAS496</strain>
    </source>
</reference>
<dbReference type="AlphaFoldDB" id="A0A318H6P1"/>
<reference evidence="3" key="1">
    <citation type="submission" date="2018-05" db="EMBL/GenBank/DDBJ databases">
        <authorList>
            <person name="Deangelis K."/>
            <person name="Huntemann M."/>
            <person name="Clum A."/>
            <person name="Pillay M."/>
            <person name="Palaniappan K."/>
            <person name="Varghese N."/>
            <person name="Mikhailova N."/>
            <person name="Stamatis D."/>
            <person name="Reddy T."/>
            <person name="Daum C."/>
            <person name="Shapiro N."/>
            <person name="Ivanova N."/>
            <person name="Kyrpides N."/>
            <person name="Woyke T."/>
        </authorList>
    </citation>
    <scope>NUCLEOTIDE SEQUENCE [LARGE SCALE GENOMIC DNA]</scope>
    <source>
        <strain evidence="3">GAS496</strain>
    </source>
</reference>
<comment type="caution">
    <text evidence="2">The sequence shown here is derived from an EMBL/GenBank/DDBJ whole genome shotgun (WGS) entry which is preliminary data.</text>
</comment>
<evidence type="ECO:0000313" key="3">
    <source>
        <dbReference type="Proteomes" id="UP000247781"/>
    </source>
</evidence>
<protein>
    <submittedName>
        <fullName evidence="2">Uncharacterized protein</fullName>
    </submittedName>
</protein>
<feature type="transmembrane region" description="Helical" evidence="1">
    <location>
        <begin position="135"/>
        <end position="159"/>
    </location>
</feature>
<feature type="transmembrane region" description="Helical" evidence="1">
    <location>
        <begin position="78"/>
        <end position="98"/>
    </location>
</feature>
<keyword evidence="1" id="KW-0472">Membrane</keyword>
<proteinExistence type="predicted"/>
<feature type="transmembrane region" description="Helical" evidence="1">
    <location>
        <begin position="105"/>
        <end position="123"/>
    </location>
</feature>
<keyword evidence="1" id="KW-1133">Transmembrane helix</keyword>
<dbReference type="OrthoDB" id="4948328at2"/>
<organism evidence="2 3">
    <name type="scientific">Mycolicibacterium moriokaense</name>
    <dbReference type="NCBI Taxonomy" id="39691"/>
    <lineage>
        <taxon>Bacteria</taxon>
        <taxon>Bacillati</taxon>
        <taxon>Actinomycetota</taxon>
        <taxon>Actinomycetes</taxon>
        <taxon>Mycobacteriales</taxon>
        <taxon>Mycobacteriaceae</taxon>
        <taxon>Mycolicibacterium</taxon>
    </lineage>
</organism>
<gene>
    <name evidence="2" type="ORF">C8E89_13830</name>
</gene>
<keyword evidence="3" id="KW-1185">Reference proteome</keyword>